<dbReference type="InterPro" id="IPR036069">
    <property type="entry name" value="DUF34/NIF3_sf"/>
</dbReference>
<proteinExistence type="predicted"/>
<dbReference type="EMBL" id="SLWQ01000010">
    <property type="protein sequence ID" value="TCO37302.1"/>
    <property type="molecule type" value="Genomic_DNA"/>
</dbReference>
<dbReference type="PANTHER" id="PTHR41774">
    <property type="match status" value="1"/>
</dbReference>
<comment type="caution">
    <text evidence="1">The sequence shown here is derived from an EMBL/GenBank/DDBJ whole genome shotgun (WGS) entry which is preliminary data.</text>
</comment>
<sequence>MRLLPVYRVSVYVPVDHVQRVVDGVCAVDDLRIGDYAHSAWISAPSTEQFRPLEGAHPTLGGIGELVRAPSVRVEFCIPRDAARLQRLVEAGIRPHHPWEVPAVFVDESSMPAP</sequence>
<dbReference type="AlphaFoldDB" id="A0A4R2I0A5"/>
<dbReference type="Proteomes" id="UP000294862">
    <property type="component" value="Unassembled WGS sequence"/>
</dbReference>
<protein>
    <submittedName>
        <fullName evidence="1">Uncharacterized protein</fullName>
    </submittedName>
</protein>
<organism evidence="1 2">
    <name type="scientific">Dokdonella fugitiva</name>
    <dbReference type="NCBI Taxonomy" id="328517"/>
    <lineage>
        <taxon>Bacteria</taxon>
        <taxon>Pseudomonadati</taxon>
        <taxon>Pseudomonadota</taxon>
        <taxon>Gammaproteobacteria</taxon>
        <taxon>Lysobacterales</taxon>
        <taxon>Rhodanobacteraceae</taxon>
        <taxon>Dokdonella</taxon>
    </lineage>
</organism>
<keyword evidence="2" id="KW-1185">Reference proteome</keyword>
<dbReference type="SUPFAM" id="SSF102705">
    <property type="entry name" value="NIF3 (NGG1p interacting factor 3)-like"/>
    <property type="match status" value="1"/>
</dbReference>
<accession>A0A4R2I0A5</accession>
<dbReference type="PANTHER" id="PTHR41774:SF1">
    <property type="entry name" value="NGG1P INTERACTING FACTOR NIF3"/>
    <property type="match status" value="1"/>
</dbReference>
<dbReference type="InterPro" id="IPR015867">
    <property type="entry name" value="N-reg_PII/ATP_PRibTrfase_C"/>
</dbReference>
<evidence type="ECO:0000313" key="1">
    <source>
        <dbReference type="EMBL" id="TCO37302.1"/>
    </source>
</evidence>
<dbReference type="RefSeq" id="WP_131999842.1">
    <property type="nucleotide sequence ID" value="NZ_JACGXM010000008.1"/>
</dbReference>
<gene>
    <name evidence="1" type="ORF">EV148_110113</name>
</gene>
<name>A0A4R2I0A5_9GAMM</name>
<dbReference type="OrthoDB" id="7061445at2"/>
<dbReference type="Gene3D" id="3.30.70.120">
    <property type="match status" value="1"/>
</dbReference>
<reference evidence="1 2" key="1">
    <citation type="journal article" date="2015" name="Stand. Genomic Sci.">
        <title>Genomic Encyclopedia of Bacterial and Archaeal Type Strains, Phase III: the genomes of soil and plant-associated and newly described type strains.</title>
        <authorList>
            <person name="Whitman W.B."/>
            <person name="Woyke T."/>
            <person name="Klenk H.P."/>
            <person name="Zhou Y."/>
            <person name="Lilburn T.G."/>
            <person name="Beck B.J."/>
            <person name="De Vos P."/>
            <person name="Vandamme P."/>
            <person name="Eisen J.A."/>
            <person name="Garrity G."/>
            <person name="Hugenholtz P."/>
            <person name="Kyrpides N.C."/>
        </authorList>
    </citation>
    <scope>NUCLEOTIDE SEQUENCE [LARGE SCALE GENOMIC DNA]</scope>
    <source>
        <strain evidence="1 2">A3</strain>
    </source>
</reference>
<evidence type="ECO:0000313" key="2">
    <source>
        <dbReference type="Proteomes" id="UP000294862"/>
    </source>
</evidence>